<organism evidence="2 3">
    <name type="scientific">Ascobolus immersus RN42</name>
    <dbReference type="NCBI Taxonomy" id="1160509"/>
    <lineage>
        <taxon>Eukaryota</taxon>
        <taxon>Fungi</taxon>
        <taxon>Dikarya</taxon>
        <taxon>Ascomycota</taxon>
        <taxon>Pezizomycotina</taxon>
        <taxon>Pezizomycetes</taxon>
        <taxon>Pezizales</taxon>
        <taxon>Ascobolaceae</taxon>
        <taxon>Ascobolus</taxon>
    </lineage>
</organism>
<sequence length="380" mass="42930">MSEGEGTSANYVFQVIIIEIDEHFRKRREVVSTHCFEKDAKRAMKKHIESNHKMFGLHVAEALGNTTKIMPVAWDEQRSNEWMLWLYVWNLDSARDADYDLKNPHERGVLDDNETEIVERKIMVQKIPVAVFGFSAFLNVEDYSLGNEMDDEETDEELMVPFPIYNVPGANKATSTKDSTPDAPTIAVPASPESLSTATALYDDKPTATVPIPDGSDEAQFLVPTSLSFVSNVSETASANETTPKEPAIALASESTASQWALDDTNRKHRFLLDSLPRYNSSEDRLEALQKYLLIVSKKETLEVKNACNDYNQAVSNMSEYRKQLNQDEAQATALAIDVMFKKHTYEQMLEEYTSERELKVDPEKEESDSQGDSDEEESD</sequence>
<dbReference type="AlphaFoldDB" id="A0A3N4ICR1"/>
<feature type="compositionally biased region" description="Acidic residues" evidence="1">
    <location>
        <begin position="364"/>
        <end position="380"/>
    </location>
</feature>
<feature type="region of interest" description="Disordered" evidence="1">
    <location>
        <begin position="353"/>
        <end position="380"/>
    </location>
</feature>
<feature type="compositionally biased region" description="Basic and acidic residues" evidence="1">
    <location>
        <begin position="354"/>
        <end position="363"/>
    </location>
</feature>
<proteinExistence type="predicted"/>
<evidence type="ECO:0000313" key="3">
    <source>
        <dbReference type="Proteomes" id="UP000275078"/>
    </source>
</evidence>
<reference evidence="2 3" key="1">
    <citation type="journal article" date="2018" name="Nat. Ecol. Evol.">
        <title>Pezizomycetes genomes reveal the molecular basis of ectomycorrhizal truffle lifestyle.</title>
        <authorList>
            <person name="Murat C."/>
            <person name="Payen T."/>
            <person name="Noel B."/>
            <person name="Kuo A."/>
            <person name="Morin E."/>
            <person name="Chen J."/>
            <person name="Kohler A."/>
            <person name="Krizsan K."/>
            <person name="Balestrini R."/>
            <person name="Da Silva C."/>
            <person name="Montanini B."/>
            <person name="Hainaut M."/>
            <person name="Levati E."/>
            <person name="Barry K.W."/>
            <person name="Belfiori B."/>
            <person name="Cichocki N."/>
            <person name="Clum A."/>
            <person name="Dockter R.B."/>
            <person name="Fauchery L."/>
            <person name="Guy J."/>
            <person name="Iotti M."/>
            <person name="Le Tacon F."/>
            <person name="Lindquist E.A."/>
            <person name="Lipzen A."/>
            <person name="Malagnac F."/>
            <person name="Mello A."/>
            <person name="Molinier V."/>
            <person name="Miyauchi S."/>
            <person name="Poulain J."/>
            <person name="Riccioni C."/>
            <person name="Rubini A."/>
            <person name="Sitrit Y."/>
            <person name="Splivallo R."/>
            <person name="Traeger S."/>
            <person name="Wang M."/>
            <person name="Zifcakova L."/>
            <person name="Wipf D."/>
            <person name="Zambonelli A."/>
            <person name="Paolocci F."/>
            <person name="Nowrousian M."/>
            <person name="Ottonello S."/>
            <person name="Baldrian P."/>
            <person name="Spatafora J.W."/>
            <person name="Henrissat B."/>
            <person name="Nagy L.G."/>
            <person name="Aury J.M."/>
            <person name="Wincker P."/>
            <person name="Grigoriev I.V."/>
            <person name="Bonfante P."/>
            <person name="Martin F.M."/>
        </authorList>
    </citation>
    <scope>NUCLEOTIDE SEQUENCE [LARGE SCALE GENOMIC DNA]</scope>
    <source>
        <strain evidence="2 3">RN42</strain>
    </source>
</reference>
<keyword evidence="3" id="KW-1185">Reference proteome</keyword>
<dbReference type="Proteomes" id="UP000275078">
    <property type="component" value="Unassembled WGS sequence"/>
</dbReference>
<dbReference type="EMBL" id="ML119666">
    <property type="protein sequence ID" value="RPA83237.1"/>
    <property type="molecule type" value="Genomic_DNA"/>
</dbReference>
<evidence type="ECO:0000313" key="2">
    <source>
        <dbReference type="EMBL" id="RPA83237.1"/>
    </source>
</evidence>
<gene>
    <name evidence="2" type="ORF">BJ508DRAFT_324821</name>
</gene>
<accession>A0A3N4ICR1</accession>
<evidence type="ECO:0000256" key="1">
    <source>
        <dbReference type="SAM" id="MobiDB-lite"/>
    </source>
</evidence>
<name>A0A3N4ICR1_ASCIM</name>
<protein>
    <submittedName>
        <fullName evidence="2">Uncharacterized protein</fullName>
    </submittedName>
</protein>